<protein>
    <recommendedName>
        <fullName evidence="3">Phage protein</fullName>
    </recommendedName>
</protein>
<reference evidence="1 2" key="1">
    <citation type="submission" date="2017-05" db="EMBL/GenBank/DDBJ databases">
        <authorList>
            <person name="Oh N.-S."/>
        </authorList>
    </citation>
    <scope>NUCLEOTIDE SEQUENCE [LARGE SCALE GENOMIC DNA]</scope>
    <source>
        <strain evidence="1 2">4M13</strain>
    </source>
</reference>
<gene>
    <name evidence="1" type="ORF">CCE30_10045</name>
</gene>
<dbReference type="AlphaFoldDB" id="A0AB33C4L9"/>
<organism evidence="1 2">
    <name type="scientific">Lactobacillus gasseri</name>
    <dbReference type="NCBI Taxonomy" id="1596"/>
    <lineage>
        <taxon>Bacteria</taxon>
        <taxon>Bacillati</taxon>
        <taxon>Bacillota</taxon>
        <taxon>Bacilli</taxon>
        <taxon>Lactobacillales</taxon>
        <taxon>Lactobacillaceae</taxon>
        <taxon>Lactobacillus</taxon>
    </lineage>
</organism>
<evidence type="ECO:0000313" key="2">
    <source>
        <dbReference type="Proteomes" id="UP000195798"/>
    </source>
</evidence>
<proteinExistence type="predicted"/>
<dbReference type="RefSeq" id="WP_065169623.1">
    <property type="nucleotide sequence ID" value="NZ_LZDT01000014.1"/>
</dbReference>
<accession>A0AB33C4L9</accession>
<evidence type="ECO:0000313" key="1">
    <source>
        <dbReference type="EMBL" id="ART99200.1"/>
    </source>
</evidence>
<evidence type="ECO:0008006" key="3">
    <source>
        <dbReference type="Google" id="ProtNLM"/>
    </source>
</evidence>
<name>A0AB33C4L9_LACGS</name>
<dbReference type="Proteomes" id="UP000195798">
    <property type="component" value="Chromosome"/>
</dbReference>
<sequence>MKQNRIDISYGNRLSEQIAKIKKMKKQPRINSWDKIDIAKIAVRSMYKEGPDCLIYRKMPDDNTVVLARMTNESSSKSIAYRVQMDIKVTPLIEDSSTNEKI</sequence>
<dbReference type="EMBL" id="CP021427">
    <property type="protein sequence ID" value="ART99200.1"/>
    <property type="molecule type" value="Genomic_DNA"/>
</dbReference>